<dbReference type="EMBL" id="JBHFFA010000004">
    <property type="protein sequence ID" value="KAL2632071.1"/>
    <property type="molecule type" value="Genomic_DNA"/>
</dbReference>
<comment type="caution">
    <text evidence="1">The sequence shown here is derived from an EMBL/GenBank/DDBJ whole genome shotgun (WGS) entry which is preliminary data.</text>
</comment>
<gene>
    <name evidence="1" type="ORF">R1flu_016757</name>
</gene>
<name>A0ABD1YMS1_9MARC</name>
<protein>
    <submittedName>
        <fullName evidence="1">Uncharacterized protein</fullName>
    </submittedName>
</protein>
<dbReference type="AlphaFoldDB" id="A0ABD1YMS1"/>
<evidence type="ECO:0000313" key="1">
    <source>
        <dbReference type="EMBL" id="KAL2632071.1"/>
    </source>
</evidence>
<sequence length="81" mass="8716">MYSAAFYTGDQKKLGLNKANANTVGAHHSSCKGDKPLLTQPKGIDNGSKYPLLLEWPGRTQRVPDPCAIVPCWNCTAQGGK</sequence>
<keyword evidence="2" id="KW-1185">Reference proteome</keyword>
<reference evidence="1 2" key="1">
    <citation type="submission" date="2024-09" db="EMBL/GenBank/DDBJ databases">
        <title>Chromosome-scale assembly of Riccia fluitans.</title>
        <authorList>
            <person name="Paukszto L."/>
            <person name="Sawicki J."/>
            <person name="Karawczyk K."/>
            <person name="Piernik-Szablinska J."/>
            <person name="Szczecinska M."/>
            <person name="Mazdziarz M."/>
        </authorList>
    </citation>
    <scope>NUCLEOTIDE SEQUENCE [LARGE SCALE GENOMIC DNA]</scope>
    <source>
        <strain evidence="1">Rf_01</strain>
        <tissue evidence="1">Aerial parts of the thallus</tissue>
    </source>
</reference>
<proteinExistence type="predicted"/>
<organism evidence="1 2">
    <name type="scientific">Riccia fluitans</name>
    <dbReference type="NCBI Taxonomy" id="41844"/>
    <lineage>
        <taxon>Eukaryota</taxon>
        <taxon>Viridiplantae</taxon>
        <taxon>Streptophyta</taxon>
        <taxon>Embryophyta</taxon>
        <taxon>Marchantiophyta</taxon>
        <taxon>Marchantiopsida</taxon>
        <taxon>Marchantiidae</taxon>
        <taxon>Marchantiales</taxon>
        <taxon>Ricciaceae</taxon>
        <taxon>Riccia</taxon>
    </lineage>
</organism>
<evidence type="ECO:0000313" key="2">
    <source>
        <dbReference type="Proteomes" id="UP001605036"/>
    </source>
</evidence>
<accession>A0ABD1YMS1</accession>
<dbReference type="Proteomes" id="UP001605036">
    <property type="component" value="Unassembled WGS sequence"/>
</dbReference>